<gene>
    <name evidence="8" type="ORF">JTE90_011303</name>
</gene>
<evidence type="ECO:0000256" key="2">
    <source>
        <dbReference type="ARBA" id="ARBA00022490"/>
    </source>
</evidence>
<dbReference type="GO" id="GO:0005737">
    <property type="term" value="C:cytoplasm"/>
    <property type="evidence" value="ECO:0007669"/>
    <property type="project" value="UniProtKB-SubCell"/>
</dbReference>
<proteinExistence type="predicted"/>
<dbReference type="SMART" id="SM00755">
    <property type="entry name" value="Grip"/>
    <property type="match status" value="1"/>
</dbReference>
<feature type="coiled-coil region" evidence="5">
    <location>
        <begin position="853"/>
        <end position="901"/>
    </location>
</feature>
<name>A0AAV6VKX8_9ARAC</name>
<feature type="coiled-coil region" evidence="5">
    <location>
        <begin position="583"/>
        <end position="673"/>
    </location>
</feature>
<organism evidence="8 9">
    <name type="scientific">Oedothorax gibbosus</name>
    <dbReference type="NCBI Taxonomy" id="931172"/>
    <lineage>
        <taxon>Eukaryota</taxon>
        <taxon>Metazoa</taxon>
        <taxon>Ecdysozoa</taxon>
        <taxon>Arthropoda</taxon>
        <taxon>Chelicerata</taxon>
        <taxon>Arachnida</taxon>
        <taxon>Araneae</taxon>
        <taxon>Araneomorphae</taxon>
        <taxon>Entelegynae</taxon>
        <taxon>Araneoidea</taxon>
        <taxon>Linyphiidae</taxon>
        <taxon>Erigoninae</taxon>
        <taxon>Oedothorax</taxon>
    </lineage>
</organism>
<evidence type="ECO:0000259" key="7">
    <source>
        <dbReference type="PROSITE" id="PS50913"/>
    </source>
</evidence>
<keyword evidence="9" id="KW-1185">Reference proteome</keyword>
<dbReference type="PANTHER" id="PTHR18902:SF25">
    <property type="entry name" value="GRIP AND COILED-COIL DOMAIN-CONTAINING PROTEIN 2"/>
    <property type="match status" value="1"/>
</dbReference>
<dbReference type="Proteomes" id="UP000827092">
    <property type="component" value="Unassembled WGS sequence"/>
</dbReference>
<dbReference type="PROSITE" id="PS50913">
    <property type="entry name" value="GRIP"/>
    <property type="match status" value="1"/>
</dbReference>
<keyword evidence="2" id="KW-0963">Cytoplasm</keyword>
<dbReference type="InterPro" id="IPR051841">
    <property type="entry name" value="MT-Golgi_org_protein"/>
</dbReference>
<protein>
    <recommendedName>
        <fullName evidence="7">GRIP domain-containing protein</fullName>
    </recommendedName>
</protein>
<keyword evidence="3" id="KW-0597">Phosphoprotein</keyword>
<keyword evidence="4 5" id="KW-0175">Coiled coil</keyword>
<dbReference type="Gene3D" id="1.10.220.60">
    <property type="entry name" value="GRIP domain"/>
    <property type="match status" value="1"/>
</dbReference>
<dbReference type="Pfam" id="PF01465">
    <property type="entry name" value="GRIP"/>
    <property type="match status" value="1"/>
</dbReference>
<feature type="coiled-coil region" evidence="5">
    <location>
        <begin position="1294"/>
        <end position="1398"/>
    </location>
</feature>
<feature type="coiled-coil region" evidence="5">
    <location>
        <begin position="1434"/>
        <end position="1576"/>
    </location>
</feature>
<evidence type="ECO:0000256" key="3">
    <source>
        <dbReference type="ARBA" id="ARBA00022553"/>
    </source>
</evidence>
<comment type="subcellular location">
    <subcellularLocation>
        <location evidence="1">Cytoplasm</location>
    </subcellularLocation>
</comment>
<feature type="coiled-coil region" evidence="5">
    <location>
        <begin position="482"/>
        <end position="537"/>
    </location>
</feature>
<dbReference type="Pfam" id="PF16704">
    <property type="entry name" value="Rab_bind"/>
    <property type="match status" value="1"/>
</dbReference>
<evidence type="ECO:0000313" key="8">
    <source>
        <dbReference type="EMBL" id="KAG8197140.1"/>
    </source>
</evidence>
<evidence type="ECO:0000256" key="4">
    <source>
        <dbReference type="ARBA" id="ARBA00023054"/>
    </source>
</evidence>
<feature type="coiled-coil region" evidence="5">
    <location>
        <begin position="712"/>
        <end position="788"/>
    </location>
</feature>
<evidence type="ECO:0000256" key="5">
    <source>
        <dbReference type="SAM" id="Coils"/>
    </source>
</evidence>
<feature type="coiled-coil region" evidence="5">
    <location>
        <begin position="1018"/>
        <end position="1087"/>
    </location>
</feature>
<evidence type="ECO:0000313" key="9">
    <source>
        <dbReference type="Proteomes" id="UP000827092"/>
    </source>
</evidence>
<reference evidence="8 9" key="1">
    <citation type="journal article" date="2022" name="Nat. Ecol. Evol.">
        <title>A masculinizing supergene underlies an exaggerated male reproductive morph in a spider.</title>
        <authorList>
            <person name="Hendrickx F."/>
            <person name="De Corte Z."/>
            <person name="Sonet G."/>
            <person name="Van Belleghem S.M."/>
            <person name="Kostlbacher S."/>
            <person name="Vangestel C."/>
        </authorList>
    </citation>
    <scope>NUCLEOTIDE SEQUENCE [LARGE SCALE GENOMIC DNA]</scope>
    <source>
        <strain evidence="8">W744_W776</strain>
    </source>
</reference>
<evidence type="ECO:0000256" key="1">
    <source>
        <dbReference type="ARBA" id="ARBA00004496"/>
    </source>
</evidence>
<feature type="coiled-coil region" evidence="5">
    <location>
        <begin position="1602"/>
        <end position="1793"/>
    </location>
</feature>
<dbReference type="InterPro" id="IPR000237">
    <property type="entry name" value="GRIP_dom"/>
</dbReference>
<accession>A0AAV6VKX8</accession>
<feature type="region of interest" description="Disordered" evidence="6">
    <location>
        <begin position="1"/>
        <end position="20"/>
    </location>
</feature>
<feature type="coiled-coil region" evidence="5">
    <location>
        <begin position="1881"/>
        <end position="1932"/>
    </location>
</feature>
<dbReference type="EMBL" id="JAFNEN010000058">
    <property type="protein sequence ID" value="KAG8197140.1"/>
    <property type="molecule type" value="Genomic_DNA"/>
</dbReference>
<feature type="compositionally biased region" description="Basic and acidic residues" evidence="6">
    <location>
        <begin position="948"/>
        <end position="977"/>
    </location>
</feature>
<feature type="domain" description="GRIP" evidence="7">
    <location>
        <begin position="1925"/>
        <end position="1975"/>
    </location>
</feature>
<dbReference type="PANTHER" id="PTHR18902">
    <property type="entry name" value="NUCLEAR MITOTIC APPARATUS PROTEIN 1-RELATED"/>
    <property type="match status" value="1"/>
</dbReference>
<dbReference type="InterPro" id="IPR032023">
    <property type="entry name" value="GCC2_Rab_bind"/>
</dbReference>
<feature type="coiled-coil region" evidence="5">
    <location>
        <begin position="216"/>
        <end position="285"/>
    </location>
</feature>
<sequence length="2000" mass="229653">MASVSSDAPTENEDTKKKTLLEEKSKEELVKIVKKQLILLQKAKGKTDELNQKCAAWEEEKKLFQERQSSSIIELQQQIENLEVRVSDLTEENKKVKEENNSEIQQLEEKLKILESEKTKYISSLNENDERLQCLSMQLNTMKETCVCYQDELSKIQKTKLELDAEIIVLTEARDSTLKSLKSQNLLIDSKIAEFEDLKKKYFICIEENCSLTSAIENLKTDLKNLEVENSNFCTKIENLSSSKETSDGVFPTHTDDLSFLIADNQKLQTELNILKEENNLLKQNKGSFETPTALDKVPDTKELMYIREEYQELQMNFIDAESKNSKLKSALEDLETENKNLTQKLHYLLDEKSKRGLELNSALKENSELKEEIERLSSLGDYKTDYEFALLQGGTTEKIKVADKENKIEKTEKISSELPSEIKKEKEHPYFETGFPEDRGGFEFGLLAGGDITGMSQNEDKGDTQSEKQDIGNNNEKCEKCNETCELLEKLKIENESLSKEIENKEVTCKEYATLIEETVAENESLKTEIAVFKNEKSIEPHMGSVKFQTVNSSTNTLVEMVEKSYHDKKVSEVESEFRIFLSDLENQKKDLTVKLLCLENEKCACINKCTSLVEEMELLKTEIQAGKNELEKKEETCHEYAALVEETLSENESLKLKIESYENEKSMLSNNSAMESDVTDGHTNTANEVDDKSYHMDKITQLEMEFKILLSGLEEKNRILSDQNSCLEKENSESNAKCNSLTEEIEHLKREIQNFKAIIENLELSKENFQQNSDALEKQNYELSEKLESRCKELDDVNFQIELLTIGIKQGVRQKTVNPNKAEKPLTENISMLKTLVDDLVILSNSNAIKSKEVEIDMEDLFVQKQALEDELFQMRELNQFLEDEIKELRSEVEHLKTPQSSVNVYHHVKSAELYSIEEIDEKSIPADVVDGMSSDEAISASQSIDNEKASSKVLSSEETHKTKDHTHSSAVTSEHETIEAIDYQLLVEQLKTENLDLKSTLNDKSKLVDGIHCQMDSLLEKIETANLELKNKTDDLENSQALVSGLREKLHELDHAFIAKQDIVTHIRDVLNELNKEKNSLKLDISSFSEFSLNIISTISNNTAETGNKINKMYENLNSKNEHLEKIISHVNSYMNNFIKNMELWLLTLKESHEAEFESTANKAENIYKYELTYNSLPHTDCNNDCCCLEKDFAHLHVTAQQFSNAINILNHNYGSNSNELSLYKTNIVPNLETNIKSLEKKLDEHLNKKDIDGTPQENIIEKGDKETADADLKSQLADTEVKMNKFKQIALKMKKELVETKKQIHEITNEKEKYALKLTEVQKELEKVSSEQIISVQNYQSLQNEYDKLQDELDLQKEKQKGLEGDFSTTLLELNSYKEKLSDIETQLSRAKTTIETFTIAKQDKYKAFIDLESKLIIIESKNKDNLTKIEELEASIKQKVDNINILSGENNKLKGRLDHVLKEGEKKNLMDLEMADYEKSIQELNNKILKKDEEIEELNEKFKSQVEKNNSLVEEIKYTETIKCTEENRAVCLKEALEKAKSELISAKEKKEDLMQNVSSLQMQLEIITQQEENCKLQLSETSSEVQHLKEMLKTSSENQQRIVRSLESKISSQKQEIAFAHKEVEDIKQEFENYKVRVHSVLKQQKSSTPAVESGEEDFKDKLETVINKLKLQVHDLSEKLKALTMEYEALQDEHDILLKRHSKSIEDREKKDSEWLARLEQINAEKNKLRAAQEEQSSQHMLQNEMLVATYKKQLKIMSDEHKRAVNELQKQLESADMEIARLQRDQQKSQGLPPTPTFQDNPLPFDILSQERQEGEGSESIDDLDTPIRQLSLSTIPTSGFLPFEKLLQSPAESETSTNYIQYQDCEKMLGDLNTANKQIEHLSEVLNDSESTNLRMSEQVRVLKEEIRRLERNQEREKHAENLEYLKNVIIKFSTLGAGSEKAMLIPVLTTMLKLSPEEQQQLKNLAGEIDPNEASGSGWGSYLHRWSGLA</sequence>
<evidence type="ECO:0000256" key="6">
    <source>
        <dbReference type="SAM" id="MobiDB-lite"/>
    </source>
</evidence>
<feature type="region of interest" description="Disordered" evidence="6">
    <location>
        <begin position="941"/>
        <end position="977"/>
    </location>
</feature>
<comment type="caution">
    <text evidence="8">The sequence shown here is derived from an EMBL/GenBank/DDBJ whole genome shotgun (WGS) entry which is preliminary data.</text>
</comment>
<feature type="coiled-coil region" evidence="5">
    <location>
        <begin position="40"/>
        <end position="124"/>
    </location>
</feature>
<feature type="coiled-coil region" evidence="5">
    <location>
        <begin position="311"/>
        <end position="380"/>
    </location>
</feature>